<name>A0A843XMV3_COLES</name>
<dbReference type="Proteomes" id="UP000652761">
    <property type="component" value="Unassembled WGS sequence"/>
</dbReference>
<keyword evidence="3" id="KW-1185">Reference proteome</keyword>
<sequence length="717" mass="77402">VRRSKQREALAPWLAEEQEDKEPKSPSIEEEGDIEAVAIKKAPGPTVATELPVTTVIQVATTSAPDGHVLAAVWAVIALWLVTRRPAPSRSEGRRLKALVVSPFPFFGLSPFPPLRGGEGFLLSPPVAWSSVVPAVARGRAGAAARSEEEAVVHREGPFGVSVVVATPGCSILAVYLPADVATAERVATSEKASPRLDGLVMVALTVAMVSRQLRRAQQDLVCLGCFLWPWLACRRVPQGRALEGLSVRWVVTVTWDPQPRASVSEGVASCGGRAQVTDLEQKGKMVGAGAPSHCLALRWFRSHVGRSGVGPQLGRAAVVCGCVLGCDSLASLYRGVVSALRVLSGCLVRTPDYYFCNPFLGAVGGGTGRCSSLTSWSVRVAGWFCLWALDLVKVFRVMFGLTRFLLLWLVRDWRVFAAAAGCACCESGCCFACVAVGFDLGLHVIGIFARAKQMLMCRIAPLVEHCDTCLWLLPALCWLVANSGEVLSEFFSLGSGGGLRYAAVVLAVAFWWVFPEQCLGGSGGERLLALWVEILPKLPCVVPLTVCLAVVLARLSLCSFVHSRSCWRDFVCPQGQKVGFISRALWWLCQMVVWSLPLCCLEVELVASLMRVVSLWCDRSLVERVLPISHAVLASALVHCVVPWVAPGADVITMCVPCALIVALLVVRQALVVACVQTSSLVLPLRVCLWSVWFSFLWLHSRCVSLSDHEDDLGEI</sequence>
<evidence type="ECO:0000256" key="1">
    <source>
        <dbReference type="SAM" id="MobiDB-lite"/>
    </source>
</evidence>
<accession>A0A843XMV3</accession>
<dbReference type="EMBL" id="NMUH01009881">
    <property type="protein sequence ID" value="MQM20502.1"/>
    <property type="molecule type" value="Genomic_DNA"/>
</dbReference>
<comment type="caution">
    <text evidence="2">The sequence shown here is derived from an EMBL/GenBank/DDBJ whole genome shotgun (WGS) entry which is preliminary data.</text>
</comment>
<protein>
    <submittedName>
        <fullName evidence="2">Uncharacterized protein</fullName>
    </submittedName>
</protein>
<gene>
    <name evidence="2" type="ORF">Taro_053524</name>
</gene>
<feature type="non-terminal residue" evidence="2">
    <location>
        <position position="1"/>
    </location>
</feature>
<evidence type="ECO:0000313" key="3">
    <source>
        <dbReference type="Proteomes" id="UP000652761"/>
    </source>
</evidence>
<evidence type="ECO:0000313" key="2">
    <source>
        <dbReference type="EMBL" id="MQM20502.1"/>
    </source>
</evidence>
<dbReference type="AlphaFoldDB" id="A0A843XMV3"/>
<organism evidence="2 3">
    <name type="scientific">Colocasia esculenta</name>
    <name type="common">Wild taro</name>
    <name type="synonym">Arum esculentum</name>
    <dbReference type="NCBI Taxonomy" id="4460"/>
    <lineage>
        <taxon>Eukaryota</taxon>
        <taxon>Viridiplantae</taxon>
        <taxon>Streptophyta</taxon>
        <taxon>Embryophyta</taxon>
        <taxon>Tracheophyta</taxon>
        <taxon>Spermatophyta</taxon>
        <taxon>Magnoliopsida</taxon>
        <taxon>Liliopsida</taxon>
        <taxon>Araceae</taxon>
        <taxon>Aroideae</taxon>
        <taxon>Colocasieae</taxon>
        <taxon>Colocasia</taxon>
    </lineage>
</organism>
<proteinExistence type="predicted"/>
<reference evidence="2" key="1">
    <citation type="submission" date="2017-07" db="EMBL/GenBank/DDBJ databases">
        <title>Taro Niue Genome Assembly and Annotation.</title>
        <authorList>
            <person name="Atibalentja N."/>
            <person name="Keating K."/>
            <person name="Fields C.J."/>
        </authorList>
    </citation>
    <scope>NUCLEOTIDE SEQUENCE</scope>
    <source>
        <strain evidence="2">Niue_2</strain>
        <tissue evidence="2">Leaf</tissue>
    </source>
</reference>
<feature type="region of interest" description="Disordered" evidence="1">
    <location>
        <begin position="1"/>
        <end position="33"/>
    </location>
</feature>